<dbReference type="InterPro" id="IPR000182">
    <property type="entry name" value="GNAT_dom"/>
</dbReference>
<organism evidence="2 3">
    <name type="scientific">Robertmurraya beringensis</name>
    <dbReference type="NCBI Taxonomy" id="641660"/>
    <lineage>
        <taxon>Bacteria</taxon>
        <taxon>Bacillati</taxon>
        <taxon>Bacillota</taxon>
        <taxon>Bacilli</taxon>
        <taxon>Bacillales</taxon>
        <taxon>Bacillaceae</taxon>
        <taxon>Robertmurraya</taxon>
    </lineage>
</organism>
<proteinExistence type="predicted"/>
<dbReference type="Gene3D" id="3.40.630.30">
    <property type="match status" value="1"/>
</dbReference>
<dbReference type="Pfam" id="PF13527">
    <property type="entry name" value="Acetyltransf_9"/>
    <property type="match status" value="1"/>
</dbReference>
<dbReference type="Proteomes" id="UP001589738">
    <property type="component" value="Unassembled WGS sequence"/>
</dbReference>
<evidence type="ECO:0000313" key="2">
    <source>
        <dbReference type="EMBL" id="MFC0478256.1"/>
    </source>
</evidence>
<dbReference type="CDD" id="cd04301">
    <property type="entry name" value="NAT_SF"/>
    <property type="match status" value="1"/>
</dbReference>
<dbReference type="EMBL" id="JBHLUU010000128">
    <property type="protein sequence ID" value="MFC0478256.1"/>
    <property type="molecule type" value="Genomic_DNA"/>
</dbReference>
<keyword evidence="3" id="KW-1185">Reference proteome</keyword>
<feature type="domain" description="N-acetyltransferase" evidence="1">
    <location>
        <begin position="2"/>
        <end position="153"/>
    </location>
</feature>
<protein>
    <submittedName>
        <fullName evidence="2">GNAT family N-acetyltransferase</fullName>
        <ecNumber evidence="2">2.3.1.-</ecNumber>
    </submittedName>
</protein>
<dbReference type="EC" id="2.3.1.-" evidence="2"/>
<dbReference type="InterPro" id="IPR016181">
    <property type="entry name" value="Acyl_CoA_acyltransferase"/>
</dbReference>
<evidence type="ECO:0000259" key="1">
    <source>
        <dbReference type="PROSITE" id="PS51186"/>
    </source>
</evidence>
<comment type="caution">
    <text evidence="2">The sequence shown here is derived from an EMBL/GenBank/DDBJ whole genome shotgun (WGS) entry which is preliminary data.</text>
</comment>
<gene>
    <name evidence="2" type="ORF">ACFFHF_24005</name>
</gene>
<evidence type="ECO:0000313" key="3">
    <source>
        <dbReference type="Proteomes" id="UP001589738"/>
    </source>
</evidence>
<dbReference type="PROSITE" id="PS51186">
    <property type="entry name" value="GNAT"/>
    <property type="match status" value="1"/>
</dbReference>
<dbReference type="SUPFAM" id="SSF55729">
    <property type="entry name" value="Acyl-CoA N-acyltransferases (Nat)"/>
    <property type="match status" value="1"/>
</dbReference>
<dbReference type="RefSeq" id="WP_160546292.1">
    <property type="nucleotide sequence ID" value="NZ_JBHLUU010000128.1"/>
</dbReference>
<dbReference type="GO" id="GO:0016746">
    <property type="term" value="F:acyltransferase activity"/>
    <property type="evidence" value="ECO:0007669"/>
    <property type="project" value="UniProtKB-KW"/>
</dbReference>
<sequence>MEFVKNYKDQLTLRQSFNDLASSTFGIQFEKWYKRGYWNERYIPYSFVVNNKVIANVSVNVLTLLINGESKKAVQIGTVMTDDQYRNKGLSKALLQKVFEDYDKQVDLYYLFANHTVLDFYPKFGFSRRKEHLFSKKLPTKQHDKTLRKINLEKDIYLLEDYSTNRKPLSQTFSSLHTEGINFFHFLHVFSNDLYYDESCESILIYKVIDSEIHLFDCISKREVALDEQIQALSALGENMYIHFTPDQPENYRVHPIDSTDDVLFVKTTSPCEFPHYFKHPVTSQA</sequence>
<keyword evidence="2" id="KW-0808">Transferase</keyword>
<name>A0ABV6KY42_9BACI</name>
<keyword evidence="2" id="KW-0012">Acyltransferase</keyword>
<reference evidence="2 3" key="1">
    <citation type="submission" date="2024-09" db="EMBL/GenBank/DDBJ databases">
        <authorList>
            <person name="Sun Q."/>
            <person name="Mori K."/>
        </authorList>
    </citation>
    <scope>NUCLEOTIDE SEQUENCE [LARGE SCALE GENOMIC DNA]</scope>
    <source>
        <strain evidence="2 3">CGMCC 1.9126</strain>
    </source>
</reference>
<accession>A0ABV6KY42</accession>